<dbReference type="SUPFAM" id="SSF52833">
    <property type="entry name" value="Thioredoxin-like"/>
    <property type="match status" value="1"/>
</dbReference>
<dbReference type="InterPro" id="IPR016024">
    <property type="entry name" value="ARM-type_fold"/>
</dbReference>
<dbReference type="EMBL" id="DSTK01000036">
    <property type="protein sequence ID" value="HFK98005.1"/>
    <property type="molecule type" value="Genomic_DNA"/>
</dbReference>
<dbReference type="SUPFAM" id="SSF48371">
    <property type="entry name" value="ARM repeat"/>
    <property type="match status" value="1"/>
</dbReference>
<dbReference type="InterPro" id="IPR036249">
    <property type="entry name" value="Thioredoxin-like_sf"/>
</dbReference>
<protein>
    <recommendedName>
        <fullName evidence="2">Thioredoxin-like fold domain-containing protein</fullName>
    </recommendedName>
</protein>
<dbReference type="PROSITE" id="PS51354">
    <property type="entry name" value="GLUTAREDOXIN_2"/>
    <property type="match status" value="1"/>
</dbReference>
<evidence type="ECO:0008006" key="2">
    <source>
        <dbReference type="Google" id="ProtNLM"/>
    </source>
</evidence>
<proteinExistence type="predicted"/>
<gene>
    <name evidence="1" type="ORF">ENS06_11895</name>
</gene>
<organism evidence="1">
    <name type="scientific">Desulfacinum infernum</name>
    <dbReference type="NCBI Taxonomy" id="35837"/>
    <lineage>
        <taxon>Bacteria</taxon>
        <taxon>Pseudomonadati</taxon>
        <taxon>Thermodesulfobacteriota</taxon>
        <taxon>Syntrophobacteria</taxon>
        <taxon>Syntrophobacterales</taxon>
        <taxon>Syntrophobacteraceae</taxon>
        <taxon>Desulfacinum</taxon>
    </lineage>
</organism>
<accession>A0A832EK42</accession>
<name>A0A832EK42_9BACT</name>
<dbReference type="Gene3D" id="1.25.10.10">
    <property type="entry name" value="Leucine-rich Repeat Variant"/>
    <property type="match status" value="1"/>
</dbReference>
<dbReference type="AlphaFoldDB" id="A0A832EK42"/>
<reference evidence="1" key="1">
    <citation type="journal article" date="2020" name="mSystems">
        <title>Genome- and Community-Level Interaction Insights into Carbon Utilization and Element Cycling Functions of Hydrothermarchaeota in Hydrothermal Sediment.</title>
        <authorList>
            <person name="Zhou Z."/>
            <person name="Liu Y."/>
            <person name="Xu W."/>
            <person name="Pan J."/>
            <person name="Luo Z.H."/>
            <person name="Li M."/>
        </authorList>
    </citation>
    <scope>NUCLEOTIDE SEQUENCE [LARGE SCALE GENOMIC DNA]</scope>
    <source>
        <strain evidence="1">SpSt-456</strain>
    </source>
</reference>
<evidence type="ECO:0000313" key="1">
    <source>
        <dbReference type="EMBL" id="HFK98005.1"/>
    </source>
</evidence>
<comment type="caution">
    <text evidence="1">The sequence shown here is derived from an EMBL/GenBank/DDBJ whole genome shotgun (WGS) entry which is preliminary data.</text>
</comment>
<sequence length="348" mass="38392">MPFEEHERRTVRAWAAHVQGRIPVVLETTRDARSGLLLAFAQELTALAPQIVVDSLLRENHDPPGFFLGHGWIWHAAPAGAELRAFLEILAIHGERSTSPQKGGEVLEGDARKTVPKARVAPQLASLLETMQSPRELAVFTTPQCPHCAHMLLELAPIPFVASYLVIRVFDATLFPERAQAAGIRSVPTVLFGNDFRWTGRVDIQHIFEVVCRSEQTALSAAAAIRVLKEGKAHELARLMLASPTTWPDFTVVLTHPDWSVRLGALVVLEELAEKDPNKASAYLPDLWEKMDGLPAPVQGDVLYATGIVGDASWKGRVLQWMETRPDDPDLREAAEETLRKLEAAGGR</sequence>
<dbReference type="Gene3D" id="3.40.30.10">
    <property type="entry name" value="Glutaredoxin"/>
    <property type="match status" value="1"/>
</dbReference>
<dbReference type="InterPro" id="IPR011989">
    <property type="entry name" value="ARM-like"/>
</dbReference>